<protein>
    <submittedName>
        <fullName evidence="2">Unannotated protein</fullName>
    </submittedName>
</protein>
<dbReference type="PRINTS" id="PR00081">
    <property type="entry name" value="GDHRDH"/>
</dbReference>
<dbReference type="SUPFAM" id="SSF51735">
    <property type="entry name" value="NAD(P)-binding Rossmann-fold domains"/>
    <property type="match status" value="1"/>
</dbReference>
<comment type="similarity">
    <text evidence="1">Belongs to the short-chain dehydrogenases/reductases (SDR) family.</text>
</comment>
<dbReference type="InterPro" id="IPR002347">
    <property type="entry name" value="SDR_fam"/>
</dbReference>
<name>A0A6J6I671_9ZZZZ</name>
<dbReference type="InterPro" id="IPR036291">
    <property type="entry name" value="NAD(P)-bd_dom_sf"/>
</dbReference>
<evidence type="ECO:0000256" key="1">
    <source>
        <dbReference type="ARBA" id="ARBA00006484"/>
    </source>
</evidence>
<dbReference type="PANTHER" id="PTHR42879:SF6">
    <property type="entry name" value="NADPH-DEPENDENT REDUCTASE BACG"/>
    <property type="match status" value="1"/>
</dbReference>
<dbReference type="AlphaFoldDB" id="A0A6J6I671"/>
<dbReference type="PANTHER" id="PTHR42879">
    <property type="entry name" value="3-OXOACYL-(ACYL-CARRIER-PROTEIN) REDUCTASE"/>
    <property type="match status" value="1"/>
</dbReference>
<organism evidence="2">
    <name type="scientific">freshwater metagenome</name>
    <dbReference type="NCBI Taxonomy" id="449393"/>
    <lineage>
        <taxon>unclassified sequences</taxon>
        <taxon>metagenomes</taxon>
        <taxon>ecological metagenomes</taxon>
    </lineage>
</organism>
<accession>A0A6J6I671</accession>
<dbReference type="Pfam" id="PF13561">
    <property type="entry name" value="adh_short_C2"/>
    <property type="match status" value="1"/>
</dbReference>
<dbReference type="PRINTS" id="PR00080">
    <property type="entry name" value="SDRFAMILY"/>
</dbReference>
<reference evidence="2" key="1">
    <citation type="submission" date="2020-05" db="EMBL/GenBank/DDBJ databases">
        <authorList>
            <person name="Chiriac C."/>
            <person name="Salcher M."/>
            <person name="Ghai R."/>
            <person name="Kavagutti S V."/>
        </authorList>
    </citation>
    <scope>NUCLEOTIDE SEQUENCE</scope>
</reference>
<proteinExistence type="inferred from homology"/>
<dbReference type="Gene3D" id="3.40.50.720">
    <property type="entry name" value="NAD(P)-binding Rossmann-like Domain"/>
    <property type="match status" value="1"/>
</dbReference>
<evidence type="ECO:0000313" key="2">
    <source>
        <dbReference type="EMBL" id="CAB4620083.1"/>
    </source>
</evidence>
<dbReference type="EMBL" id="CAEZUX010000127">
    <property type="protein sequence ID" value="CAB4620083.1"/>
    <property type="molecule type" value="Genomic_DNA"/>
</dbReference>
<sequence>MDLGVQGRTAAIAAGTAGLGLATATALAAEGVRVVVCGRDEARLNNALHVIGHGAEGFICDVSTDVGGREFADRAIAALGSVDILVANGGGPPPGGFAHTAEDQYLEALQKNLLSVVAMCQVAVPPMQQRGWGRVLAITSVSVRQPIANLILSNTARAGVTGFLKTLAREVAGDGVTVNSIQPGTHATDRITQLYGANPDAKAMGIPAGIVGDAGDFGHIAAFMCSEYAKFMTGVQLHVDGGAYAGLQ</sequence>
<dbReference type="InterPro" id="IPR050259">
    <property type="entry name" value="SDR"/>
</dbReference>
<gene>
    <name evidence="2" type="ORF">UFOPK1874_00985</name>
</gene>